<organism evidence="2 3">
    <name type="scientific">Mameliella alba</name>
    <dbReference type="NCBI Taxonomy" id="561184"/>
    <lineage>
        <taxon>Bacteria</taxon>
        <taxon>Pseudomonadati</taxon>
        <taxon>Pseudomonadota</taxon>
        <taxon>Alphaproteobacteria</taxon>
        <taxon>Rhodobacterales</taxon>
        <taxon>Roseobacteraceae</taxon>
        <taxon>Mameliella</taxon>
    </lineage>
</organism>
<feature type="signal peptide" evidence="1">
    <location>
        <begin position="1"/>
        <end position="21"/>
    </location>
</feature>
<feature type="chain" id="PRO_5002081412" evidence="1">
    <location>
        <begin position="22"/>
        <end position="101"/>
    </location>
</feature>
<evidence type="ECO:0000313" key="2">
    <source>
        <dbReference type="EMBL" id="KHQ55240.1"/>
    </source>
</evidence>
<keyword evidence="3" id="KW-1185">Reference proteome</keyword>
<evidence type="ECO:0000256" key="1">
    <source>
        <dbReference type="SAM" id="SignalP"/>
    </source>
</evidence>
<reference evidence="2 3" key="1">
    <citation type="submission" date="2014-10" db="EMBL/GenBank/DDBJ databases">
        <title>Genome sequence of Ponticoccus sp. strain UMTAT08 isolated from clonal culture of toxic dinoflagellate Alexandrium tamiyavanichii.</title>
        <authorList>
            <person name="Gan H.Y."/>
            <person name="Muhd D.-D."/>
            <person name="Mohd Noor M.E."/>
            <person name="Yeong Y.S."/>
            <person name="Usup G."/>
        </authorList>
    </citation>
    <scope>NUCLEOTIDE SEQUENCE [LARGE SCALE GENOMIC DNA]</scope>
    <source>
        <strain evidence="2 3">UMTAT08</strain>
    </source>
</reference>
<proteinExistence type="predicted"/>
<dbReference type="OrthoDB" id="7860801at2"/>
<keyword evidence="1" id="KW-0732">Signal</keyword>
<protein>
    <submittedName>
        <fullName evidence="2">Uncharacterized protein</fullName>
    </submittedName>
</protein>
<dbReference type="AlphaFoldDB" id="A0A0B3RWD3"/>
<dbReference type="RefSeq" id="WP_043136368.1">
    <property type="nucleotide sequence ID" value="NZ_JSUQ01000001.1"/>
</dbReference>
<dbReference type="STRING" id="561184.SAMN05216376_103280"/>
<sequence>MRGVLPILPFIAGLALGSAAAANQAEAYRLCKPEAERIAAQGGHYGYNTRYDMTLDACMTAYRPSHQQAQLPGIGTLAPVAPVGCYPGAPTMYRGTLYCID</sequence>
<dbReference type="EMBL" id="JSUQ01000001">
    <property type="protein sequence ID" value="KHQ55240.1"/>
    <property type="molecule type" value="Genomic_DNA"/>
</dbReference>
<dbReference type="Proteomes" id="UP000030960">
    <property type="component" value="Unassembled WGS sequence"/>
</dbReference>
<gene>
    <name evidence="2" type="ORF">OA50_00276</name>
</gene>
<name>A0A0B3RWD3_9RHOB</name>
<comment type="caution">
    <text evidence="2">The sequence shown here is derived from an EMBL/GenBank/DDBJ whole genome shotgun (WGS) entry which is preliminary data.</text>
</comment>
<accession>A0A0B3RWD3</accession>
<evidence type="ECO:0000313" key="3">
    <source>
        <dbReference type="Proteomes" id="UP000030960"/>
    </source>
</evidence>